<dbReference type="Proteomes" id="UP000223913">
    <property type="component" value="Unassembled WGS sequence"/>
</dbReference>
<dbReference type="InterPro" id="IPR008928">
    <property type="entry name" value="6-hairpin_glycosidase_sf"/>
</dbReference>
<dbReference type="InterPro" id="IPR035396">
    <property type="entry name" value="Bac_rhamnosid6H"/>
</dbReference>
<dbReference type="PANTHER" id="PTHR34987">
    <property type="entry name" value="C, PUTATIVE (AFU_ORTHOLOGUE AFUA_3G02880)-RELATED"/>
    <property type="match status" value="1"/>
</dbReference>
<protein>
    <submittedName>
        <fullName evidence="4">Alpha-L-rhamnosidase</fullName>
    </submittedName>
</protein>
<feature type="chain" id="PRO_5012813262" evidence="1">
    <location>
        <begin position="21"/>
        <end position="791"/>
    </location>
</feature>
<evidence type="ECO:0000313" key="4">
    <source>
        <dbReference type="EMBL" id="PHN06490.1"/>
    </source>
</evidence>
<dbReference type="PANTHER" id="PTHR34987:SF2">
    <property type="entry name" value="B, PUTATIVE (AFU_ORTHOLOGUE AFUA_7G05040)-RELATED"/>
    <property type="match status" value="1"/>
</dbReference>
<feature type="domain" description="Alpha-L-rhamnosidase C-terminal" evidence="3">
    <location>
        <begin position="713"/>
        <end position="782"/>
    </location>
</feature>
<dbReference type="AlphaFoldDB" id="A0A2D0NDN9"/>
<dbReference type="InterPro" id="IPR012341">
    <property type="entry name" value="6hp_glycosidase-like_sf"/>
</dbReference>
<evidence type="ECO:0000259" key="2">
    <source>
        <dbReference type="Pfam" id="PF17389"/>
    </source>
</evidence>
<dbReference type="InterPro" id="IPR035398">
    <property type="entry name" value="Bac_rhamnosid_C"/>
</dbReference>
<reference evidence="4 5" key="1">
    <citation type="submission" date="2017-10" db="EMBL/GenBank/DDBJ databases">
        <title>The draft genome sequence of Lewinella nigricans NBRC 102662.</title>
        <authorList>
            <person name="Wang K."/>
        </authorList>
    </citation>
    <scope>NUCLEOTIDE SEQUENCE [LARGE SCALE GENOMIC DNA]</scope>
    <source>
        <strain evidence="4 5">NBRC 102662</strain>
    </source>
</reference>
<gene>
    <name evidence="4" type="ORF">CRP01_12230</name>
</gene>
<dbReference type="Gene3D" id="2.60.120.260">
    <property type="entry name" value="Galactose-binding domain-like"/>
    <property type="match status" value="1"/>
</dbReference>
<evidence type="ECO:0000313" key="5">
    <source>
        <dbReference type="Proteomes" id="UP000223913"/>
    </source>
</evidence>
<dbReference type="SUPFAM" id="SSF48208">
    <property type="entry name" value="Six-hairpin glycosidases"/>
    <property type="match status" value="1"/>
</dbReference>
<keyword evidence="5" id="KW-1185">Reference proteome</keyword>
<accession>A0A2D0NDN9</accession>
<organism evidence="4 5">
    <name type="scientific">Flavilitoribacter nigricans (strain ATCC 23147 / DSM 23189 / NBRC 102662 / NCIMB 1420 / SS-2)</name>
    <name type="common">Lewinella nigricans</name>
    <dbReference type="NCBI Taxonomy" id="1122177"/>
    <lineage>
        <taxon>Bacteria</taxon>
        <taxon>Pseudomonadati</taxon>
        <taxon>Bacteroidota</taxon>
        <taxon>Saprospiria</taxon>
        <taxon>Saprospirales</taxon>
        <taxon>Lewinellaceae</taxon>
        <taxon>Flavilitoribacter</taxon>
    </lineage>
</organism>
<dbReference type="Pfam" id="PF17390">
    <property type="entry name" value="Bac_rhamnosid_C"/>
    <property type="match status" value="1"/>
</dbReference>
<feature type="signal peptide" evidence="1">
    <location>
        <begin position="1"/>
        <end position="20"/>
    </location>
</feature>
<name>A0A2D0NDN9_FLAN2</name>
<evidence type="ECO:0000259" key="3">
    <source>
        <dbReference type="Pfam" id="PF17390"/>
    </source>
</evidence>
<dbReference type="EMBL" id="PDUD01000018">
    <property type="protein sequence ID" value="PHN06490.1"/>
    <property type="molecule type" value="Genomic_DNA"/>
</dbReference>
<dbReference type="SUPFAM" id="SSF49785">
    <property type="entry name" value="Galactose-binding domain-like"/>
    <property type="match status" value="1"/>
</dbReference>
<dbReference type="Gene3D" id="2.60.420.10">
    <property type="entry name" value="Maltose phosphorylase, domain 3"/>
    <property type="match status" value="1"/>
</dbReference>
<dbReference type="OrthoDB" id="9815108at2"/>
<sequence>MSIPLALLLFGLCTPAFSQAVKNFEASEERLTYGWPAQWISHPTASAYDFGVFHFRKSFDLDTIPHQVLVNLSADNRYRLWINGAFVVAGPSRGDILHWRFETIDIAPFLRAGKNTIAAQVWNYGLDRPVFQISLRTAFLLQAEHPDFQYLNTGKDWLVIQNRSYKPLTGARERLNAYLVTGPRLEIDGKNHPWGWEQPDYDDSAWVNARNIRNAHPRGNGTEFTWELVPREIPLMYEEMEGLIQQRRDGATIPFLQNGLMIIPADTTIEILLDQTYLTNAYPYLQVSQGAGSSIKLEYAEAMFDDKGLKGNRNEIEGKTVQGYFDRFLPDGGRRRLFTTPWFRTWRYINMTITTTEKPLLIEKFYSKRTGYPFEEKAVFQCDQPQISDVWDVGWRTAELCAGETYYDCPYYEQLQYVGDTRIQALISLYVSGDDRLMRKAIRTYDDSRLANGLTMSRHPAYLGQIIPPYSLFWIHMVSDYWMHRSDDEFVKSMLPGIRTVLEWHQEQIDPETQLLGTTKFWNFVDWTDEWPWDPVRDEGGVPPTDGGSSILSLQLAYTLQAAIPLMEQFGEEHLADEYREWLSRLKAAIREHCWDEKRQLFADTPDKETYSQHANIMAILSNMVPAGEQAALLERSMQEEDLIQVTFYYRFYLMQALFQTGMGNRYLQALQPWFDMLDLGLTTFAEKPDPTRSDCHAWSASPNYDLLATVAGIRPDGPGFKEVLIQPYPGDLEQFTASMPHPDGTLEVAYRKENGKDHFTIKLPEGITGRFVYDGQEKALSGKETLEFEF</sequence>
<dbReference type="GO" id="GO:0005975">
    <property type="term" value="P:carbohydrate metabolic process"/>
    <property type="evidence" value="ECO:0007669"/>
    <property type="project" value="InterPro"/>
</dbReference>
<feature type="domain" description="Alpha-L-rhamnosidase six-hairpin glycosidase" evidence="2">
    <location>
        <begin position="376"/>
        <end position="704"/>
    </location>
</feature>
<dbReference type="Pfam" id="PF17389">
    <property type="entry name" value="Bac_rhamnosid6H"/>
    <property type="match status" value="1"/>
</dbReference>
<evidence type="ECO:0000256" key="1">
    <source>
        <dbReference type="SAM" id="SignalP"/>
    </source>
</evidence>
<proteinExistence type="predicted"/>
<keyword evidence="1" id="KW-0732">Signal</keyword>
<dbReference type="Gene3D" id="1.50.10.10">
    <property type="match status" value="1"/>
</dbReference>
<comment type="caution">
    <text evidence="4">The sequence shown here is derived from an EMBL/GenBank/DDBJ whole genome shotgun (WGS) entry which is preliminary data.</text>
</comment>
<dbReference type="InterPro" id="IPR008979">
    <property type="entry name" value="Galactose-bd-like_sf"/>
</dbReference>